<dbReference type="InterPro" id="IPR012337">
    <property type="entry name" value="RNaseH-like_sf"/>
</dbReference>
<dbReference type="GO" id="GO:0016787">
    <property type="term" value="F:hydrolase activity"/>
    <property type="evidence" value="ECO:0007669"/>
    <property type="project" value="UniProtKB-KW"/>
</dbReference>
<evidence type="ECO:0000259" key="9">
    <source>
        <dbReference type="Pfam" id="PF24626"/>
    </source>
</evidence>
<keyword evidence="5" id="KW-0378">Hydrolase</keyword>
<dbReference type="AlphaFoldDB" id="A0A6L2JYH3"/>
<evidence type="ECO:0000256" key="1">
    <source>
        <dbReference type="ARBA" id="ARBA00022679"/>
    </source>
</evidence>
<comment type="caution">
    <text evidence="10">The sequence shown here is derived from an EMBL/GenBank/DDBJ whole genome shotgun (WGS) entry which is preliminary data.</text>
</comment>
<keyword evidence="1" id="KW-0808">Transferase</keyword>
<dbReference type="SUPFAM" id="SSF56672">
    <property type="entry name" value="DNA/RNA polymerases"/>
    <property type="match status" value="1"/>
</dbReference>
<dbReference type="Pfam" id="PF17917">
    <property type="entry name" value="RT_RNaseH"/>
    <property type="match status" value="1"/>
</dbReference>
<dbReference type="InterPro" id="IPR056924">
    <property type="entry name" value="SH3_Tf2-1"/>
</dbReference>
<evidence type="ECO:0000259" key="8">
    <source>
        <dbReference type="Pfam" id="PF17917"/>
    </source>
</evidence>
<dbReference type="FunFam" id="3.10.20.370:FF:000001">
    <property type="entry name" value="Retrovirus-related Pol polyprotein from transposon 17.6-like protein"/>
    <property type="match status" value="1"/>
</dbReference>
<dbReference type="InterPro" id="IPR050951">
    <property type="entry name" value="Retrovirus_Pol_polyprotein"/>
</dbReference>
<dbReference type="PANTHER" id="PTHR37984:SF5">
    <property type="entry name" value="PROTEIN NYNRIN-LIKE"/>
    <property type="match status" value="1"/>
</dbReference>
<organism evidence="10">
    <name type="scientific">Tanacetum cinerariifolium</name>
    <name type="common">Dalmatian daisy</name>
    <name type="synonym">Chrysanthemum cinerariifolium</name>
    <dbReference type="NCBI Taxonomy" id="118510"/>
    <lineage>
        <taxon>Eukaryota</taxon>
        <taxon>Viridiplantae</taxon>
        <taxon>Streptophyta</taxon>
        <taxon>Embryophyta</taxon>
        <taxon>Tracheophyta</taxon>
        <taxon>Spermatophyta</taxon>
        <taxon>Magnoliopsida</taxon>
        <taxon>eudicotyledons</taxon>
        <taxon>Gunneridae</taxon>
        <taxon>Pentapetalae</taxon>
        <taxon>asterids</taxon>
        <taxon>campanulids</taxon>
        <taxon>Asterales</taxon>
        <taxon>Asteraceae</taxon>
        <taxon>Asteroideae</taxon>
        <taxon>Anthemideae</taxon>
        <taxon>Anthemidinae</taxon>
        <taxon>Tanacetum</taxon>
    </lineage>
</organism>
<keyword evidence="6 10" id="KW-0695">RNA-directed DNA polymerase</keyword>
<dbReference type="GO" id="GO:0004519">
    <property type="term" value="F:endonuclease activity"/>
    <property type="evidence" value="ECO:0007669"/>
    <property type="project" value="UniProtKB-KW"/>
</dbReference>
<name>A0A6L2JYH3_TANCI</name>
<dbReference type="CDD" id="cd09274">
    <property type="entry name" value="RNase_HI_RT_Ty3"/>
    <property type="match status" value="1"/>
</dbReference>
<dbReference type="GO" id="GO:0003964">
    <property type="term" value="F:RNA-directed DNA polymerase activity"/>
    <property type="evidence" value="ECO:0007669"/>
    <property type="project" value="UniProtKB-KW"/>
</dbReference>
<evidence type="ECO:0000256" key="2">
    <source>
        <dbReference type="ARBA" id="ARBA00022695"/>
    </source>
</evidence>
<evidence type="ECO:0000256" key="3">
    <source>
        <dbReference type="ARBA" id="ARBA00022722"/>
    </source>
</evidence>
<protein>
    <submittedName>
        <fullName evidence="10">Reverse transcriptase domain-containing protein</fullName>
    </submittedName>
</protein>
<feature type="compositionally biased region" description="Basic and acidic residues" evidence="7">
    <location>
        <begin position="87"/>
        <end position="100"/>
    </location>
</feature>
<feature type="region of interest" description="Disordered" evidence="7">
    <location>
        <begin position="135"/>
        <end position="156"/>
    </location>
</feature>
<feature type="region of interest" description="Disordered" evidence="7">
    <location>
        <begin position="87"/>
        <end position="106"/>
    </location>
</feature>
<keyword evidence="2" id="KW-0548">Nucleotidyltransferase</keyword>
<keyword evidence="4" id="KW-0255">Endonuclease</keyword>
<dbReference type="InterPro" id="IPR043502">
    <property type="entry name" value="DNA/RNA_pol_sf"/>
</dbReference>
<accession>A0A6L2JYH3</accession>
<dbReference type="EMBL" id="BKCJ010001338">
    <property type="protein sequence ID" value="GEU40694.1"/>
    <property type="molecule type" value="Genomic_DNA"/>
</dbReference>
<evidence type="ECO:0000256" key="4">
    <source>
        <dbReference type="ARBA" id="ARBA00022759"/>
    </source>
</evidence>
<proteinExistence type="predicted"/>
<feature type="domain" description="Reverse transcriptase RNase H-like" evidence="8">
    <location>
        <begin position="485"/>
        <end position="582"/>
    </location>
</feature>
<keyword evidence="3" id="KW-0540">Nuclease</keyword>
<evidence type="ECO:0000256" key="6">
    <source>
        <dbReference type="ARBA" id="ARBA00022918"/>
    </source>
</evidence>
<feature type="region of interest" description="Disordered" evidence="7">
    <location>
        <begin position="176"/>
        <end position="197"/>
    </location>
</feature>
<dbReference type="PANTHER" id="PTHR37984">
    <property type="entry name" value="PROTEIN CBG26694"/>
    <property type="match status" value="1"/>
</dbReference>
<dbReference type="Gene3D" id="3.30.70.270">
    <property type="match status" value="2"/>
</dbReference>
<dbReference type="InterPro" id="IPR043128">
    <property type="entry name" value="Rev_trsase/Diguanyl_cyclase"/>
</dbReference>
<dbReference type="SUPFAM" id="SSF53098">
    <property type="entry name" value="Ribonuclease H-like"/>
    <property type="match status" value="1"/>
</dbReference>
<gene>
    <name evidence="10" type="ORF">Tci_012672</name>
</gene>
<evidence type="ECO:0000256" key="7">
    <source>
        <dbReference type="SAM" id="MobiDB-lite"/>
    </source>
</evidence>
<evidence type="ECO:0000313" key="10">
    <source>
        <dbReference type="EMBL" id="GEU40694.1"/>
    </source>
</evidence>
<sequence length="783" mass="88227">MEKKVKAASIIPILLDSSKESVGSHVPRVILFGTIPSSIPVIPVVPAEVPIAPTDPLVALEDSLPVAPELPLVSPFLCFDDLEADSKSEPAELRPERHESLAPSSEFPLAPVVPLPEIRRRPAILVRPGKAIPFARPYRTHPDGPRSSSCSSSSNSSLDISSYSLSDSSLVYSSGCDASGQSLSRPSRKRCRSPTTLVPSSNPVLGSIATALADFLARKRFRYSYSSEASGGEHTEIGTADAETVADLGISDGVRAPVEDGLGMGVEVATSDIRKDEEELEAEASARGMMEIAVDLLAIGGTLYDIAHYMSEIRRDRDDTRRRLKRLKSLVERRLEDVSTVRDFLEVFPEKLPELPPTQKVEFQIDLVPGAALVARAPYRLTPAELQGISEEEHAEHLKLILELLKKEELYAKFLKCEFWLSNVQFLGHVIDSEGIHVDPAKIESIKKLTQKSVKFNWTEKAKTAFQLLKQKLCSAPIFVLPEGSENFMVYCDASYKGLGALLMQRDKVIAYASHQLKIHEKNYTTYNLELRAVVFALKMWRHYLHSTKCVVFTGHKSLQHILDEKELNMRQRRWLELLRDYNCEIRYHSGKVEARKEENYGTEDLGGTQLDMSTAYHPQMDGQSERTLQTLEDMPRACVIDFGKGVIRFGKWGKLNPRNVGPFKILAKVGTIAYRLELQEQLSQVHSSFHVSNLKKCISDEPLAIPLDEIQIDDKLNFNKELVEIIDREVKLLKQSRILIVKVRWNSRRGVEFTWEQEDQIKKKYPYLFLTLHVRLKLRLKL</sequence>
<feature type="domain" description="Tf2-1-like SH3-like" evidence="9">
    <location>
        <begin position="649"/>
        <end position="698"/>
    </location>
</feature>
<feature type="compositionally biased region" description="Low complexity" evidence="7">
    <location>
        <begin position="147"/>
        <end position="156"/>
    </location>
</feature>
<dbReference type="InterPro" id="IPR041373">
    <property type="entry name" value="RT_RNaseH"/>
</dbReference>
<reference evidence="10" key="1">
    <citation type="journal article" date="2019" name="Sci. Rep.">
        <title>Draft genome of Tanacetum cinerariifolium, the natural source of mosquito coil.</title>
        <authorList>
            <person name="Yamashiro T."/>
            <person name="Shiraishi A."/>
            <person name="Satake H."/>
            <person name="Nakayama K."/>
        </authorList>
    </citation>
    <scope>NUCLEOTIDE SEQUENCE</scope>
</reference>
<dbReference type="Pfam" id="PF24626">
    <property type="entry name" value="SH3_Tf2-1"/>
    <property type="match status" value="1"/>
</dbReference>
<evidence type="ECO:0000256" key="5">
    <source>
        <dbReference type="ARBA" id="ARBA00022801"/>
    </source>
</evidence>